<dbReference type="GeneID" id="108044940"/>
<dbReference type="AlphaFoldDB" id="A0A6P4END2"/>
<dbReference type="Proteomes" id="UP001652680">
    <property type="component" value="Unassembled WGS sequence"/>
</dbReference>
<keyword evidence="3" id="KW-1185">Reference proteome</keyword>
<reference evidence="3" key="1">
    <citation type="journal article" date="2021" name="Elife">
        <title>Highly contiguous assemblies of 101 drosophilid genomes.</title>
        <authorList>
            <person name="Kim B.Y."/>
            <person name="Wang J.R."/>
            <person name="Miller D.E."/>
            <person name="Barmina O."/>
            <person name="Delaney E."/>
            <person name="Thompson A."/>
            <person name="Comeault A.A."/>
            <person name="Peede D."/>
            <person name="D'Agostino E.R."/>
            <person name="Pelaez J."/>
            <person name="Aguilar J.M."/>
            <person name="Haji D."/>
            <person name="Matsunaga T."/>
            <person name="Armstrong E.E."/>
            <person name="Zych M."/>
            <person name="Ogawa Y."/>
            <person name="Stamenkovic-Radak M."/>
            <person name="Jelic M."/>
            <person name="Veselinovic M.S."/>
            <person name="Tanaskovic M."/>
            <person name="Eric P."/>
            <person name="Gao J.J."/>
            <person name="Katoh T.K."/>
            <person name="Toda M.J."/>
            <person name="Watabe H."/>
            <person name="Watada M."/>
            <person name="Davis J.S."/>
            <person name="Moyle L.C."/>
            <person name="Manoli G."/>
            <person name="Bertolini E."/>
            <person name="Kostal V."/>
            <person name="Hawley R.S."/>
            <person name="Takahashi A."/>
            <person name="Jones C.D."/>
            <person name="Price D.K."/>
            <person name="Whiteman N."/>
            <person name="Kopp A."/>
            <person name="Matute D.R."/>
            <person name="Petrov D.A."/>
        </authorList>
    </citation>
    <scope>NUCLEOTIDE SEQUENCE [LARGE SCALE GENOMIC DNA]</scope>
</reference>
<reference evidence="4" key="2">
    <citation type="submission" date="2025-04" db="UniProtKB">
        <authorList>
            <consortium name="RefSeq"/>
        </authorList>
    </citation>
    <scope>IDENTIFICATION</scope>
</reference>
<accession>A0A6P4END2</accession>
<evidence type="ECO:0000313" key="2">
    <source>
        <dbReference type="EnsemblMetazoa" id="XP_016979597.1"/>
    </source>
</evidence>
<sequence>MATTTAIATSESCSSERLQQSPAPRTCSQQTAALPSFGRVSPAKCWLLGVLLLLTVAASWPTGTSAAPRKARGLHLILPQHHHHQHARSTPPELARQKKLTRLITNTTEGRPFCSNMNLENVQRIKELKSAREVANNTKKAIICLLNEYLEQNADNRSLEGQIKKYSYHDLALNHPLQAEVKKVQFDSHTQEFSYEGKVTNITKEMPVILESLLILQSLFDNIKYNYQQWHCFYFYLTEFFEHNIHEALNVTNTQESCNPRNAHYNNSTPDVAFLTAVETIKVLTIVEYKYDQLLNPSQSAGSSHVP</sequence>
<gene>
    <name evidence="4" type="primary">LOC108044940</name>
    <name evidence="2" type="synonym">108044940</name>
</gene>
<feature type="region of interest" description="Disordered" evidence="1">
    <location>
        <begin position="1"/>
        <end position="24"/>
    </location>
</feature>
<reference evidence="2" key="3">
    <citation type="submission" date="2025-05" db="UniProtKB">
        <authorList>
            <consortium name="EnsemblMetazoa"/>
        </authorList>
    </citation>
    <scope>IDENTIFICATION</scope>
</reference>
<evidence type="ECO:0000313" key="3">
    <source>
        <dbReference type="Proteomes" id="UP001652680"/>
    </source>
</evidence>
<dbReference type="EnsemblMetazoa" id="XM_017124108.2">
    <property type="protein sequence ID" value="XP_016979597.1"/>
    <property type="gene ID" value="LOC108044940"/>
</dbReference>
<name>A0A6P4END2_DRORH</name>
<dbReference type="OrthoDB" id="7870370at2759"/>
<evidence type="ECO:0000313" key="4">
    <source>
        <dbReference type="RefSeq" id="XP_016979597.1"/>
    </source>
</evidence>
<protein>
    <submittedName>
        <fullName evidence="4">Uncharacterized protein LOC108044940</fullName>
    </submittedName>
</protein>
<organism evidence="4">
    <name type="scientific">Drosophila rhopaloa</name>
    <name type="common">Fruit fly</name>
    <dbReference type="NCBI Taxonomy" id="1041015"/>
    <lineage>
        <taxon>Eukaryota</taxon>
        <taxon>Metazoa</taxon>
        <taxon>Ecdysozoa</taxon>
        <taxon>Arthropoda</taxon>
        <taxon>Hexapoda</taxon>
        <taxon>Insecta</taxon>
        <taxon>Pterygota</taxon>
        <taxon>Neoptera</taxon>
        <taxon>Endopterygota</taxon>
        <taxon>Diptera</taxon>
        <taxon>Brachycera</taxon>
        <taxon>Muscomorpha</taxon>
        <taxon>Ephydroidea</taxon>
        <taxon>Drosophilidae</taxon>
        <taxon>Drosophila</taxon>
        <taxon>Sophophora</taxon>
    </lineage>
</organism>
<dbReference type="RefSeq" id="XP_016979597.1">
    <property type="nucleotide sequence ID" value="XM_017124108.1"/>
</dbReference>
<proteinExistence type="predicted"/>
<evidence type="ECO:0000256" key="1">
    <source>
        <dbReference type="SAM" id="MobiDB-lite"/>
    </source>
</evidence>